<reference evidence="1" key="1">
    <citation type="journal article" date="2023" name="Plant J.">
        <title>The genome of the king protea, Protea cynaroides.</title>
        <authorList>
            <person name="Chang J."/>
            <person name="Duong T.A."/>
            <person name="Schoeman C."/>
            <person name="Ma X."/>
            <person name="Roodt D."/>
            <person name="Barker N."/>
            <person name="Li Z."/>
            <person name="Van de Peer Y."/>
            <person name="Mizrachi E."/>
        </authorList>
    </citation>
    <scope>NUCLEOTIDE SEQUENCE</scope>
    <source>
        <tissue evidence="1">Young leaves</tissue>
    </source>
</reference>
<gene>
    <name evidence="1" type="ORF">NE237_033114</name>
</gene>
<comment type="caution">
    <text evidence="1">The sequence shown here is derived from an EMBL/GenBank/DDBJ whole genome shotgun (WGS) entry which is preliminary data.</text>
</comment>
<protein>
    <submittedName>
        <fullName evidence="1">Uncharacterized protein</fullName>
    </submittedName>
</protein>
<organism evidence="1 2">
    <name type="scientific">Protea cynaroides</name>
    <dbReference type="NCBI Taxonomy" id="273540"/>
    <lineage>
        <taxon>Eukaryota</taxon>
        <taxon>Viridiplantae</taxon>
        <taxon>Streptophyta</taxon>
        <taxon>Embryophyta</taxon>
        <taxon>Tracheophyta</taxon>
        <taxon>Spermatophyta</taxon>
        <taxon>Magnoliopsida</taxon>
        <taxon>Proteales</taxon>
        <taxon>Proteaceae</taxon>
        <taxon>Protea</taxon>
    </lineage>
</organism>
<dbReference type="EMBL" id="JAMYWD010000001">
    <property type="protein sequence ID" value="KAJ4982277.1"/>
    <property type="molecule type" value="Genomic_DNA"/>
</dbReference>
<dbReference type="Proteomes" id="UP001141806">
    <property type="component" value="Unassembled WGS sequence"/>
</dbReference>
<dbReference type="AlphaFoldDB" id="A0A9Q0L4M5"/>
<name>A0A9Q0L4M5_9MAGN</name>
<evidence type="ECO:0000313" key="1">
    <source>
        <dbReference type="EMBL" id="KAJ4982277.1"/>
    </source>
</evidence>
<sequence>MSKEIMGKGCSYISPSLDPTVGGALCTRYSLFMVTSEQFYLPGMSKTADHHFLNVSKVNSIPIIMSSGLFLLSYLPHLMTKILGCYKNDVDIIHSAKSFHINDYTSFLLSSYIPYFLVSHMAHSWGDTEAVMNVTLYVRQFCRNSSVVWANMLCNFKLMTHSRAFCQLDVLFQLPA</sequence>
<proteinExistence type="predicted"/>
<evidence type="ECO:0000313" key="2">
    <source>
        <dbReference type="Proteomes" id="UP001141806"/>
    </source>
</evidence>
<accession>A0A9Q0L4M5</accession>
<keyword evidence="2" id="KW-1185">Reference proteome</keyword>